<dbReference type="GO" id="GO:0070740">
    <property type="term" value="F:tubulin-glutamic acid ligase activity"/>
    <property type="evidence" value="ECO:0007669"/>
    <property type="project" value="TreeGrafter"/>
</dbReference>
<reference evidence="5 6" key="1">
    <citation type="submission" date="2012-05" db="EMBL/GenBank/DDBJ databases">
        <title>Recombination and specialization in a pathogen metapopulation.</title>
        <authorList>
            <person name="Gardiner A."/>
            <person name="Kemen E."/>
            <person name="Schultz-Larsen T."/>
            <person name="MacLean D."/>
            <person name="Van Oosterhout C."/>
            <person name="Jones J.D.G."/>
        </authorList>
    </citation>
    <scope>NUCLEOTIDE SEQUENCE [LARGE SCALE GENOMIC DNA]</scope>
    <source>
        <strain evidence="5 6">Ac Nc2</strain>
    </source>
</reference>
<evidence type="ECO:0000256" key="2">
    <source>
        <dbReference type="ARBA" id="ARBA00022741"/>
    </source>
</evidence>
<feature type="region of interest" description="Disordered" evidence="4">
    <location>
        <begin position="520"/>
        <end position="546"/>
    </location>
</feature>
<dbReference type="InParanoid" id="A0A024FXT6"/>
<evidence type="ECO:0000256" key="4">
    <source>
        <dbReference type="SAM" id="MobiDB-lite"/>
    </source>
</evidence>
<dbReference type="GO" id="GO:0005524">
    <property type="term" value="F:ATP binding"/>
    <property type="evidence" value="ECO:0007669"/>
    <property type="project" value="UniProtKB-KW"/>
</dbReference>
<evidence type="ECO:0008006" key="7">
    <source>
        <dbReference type="Google" id="ProtNLM"/>
    </source>
</evidence>
<feature type="compositionally biased region" description="Low complexity" evidence="4">
    <location>
        <begin position="529"/>
        <end position="538"/>
    </location>
</feature>
<evidence type="ECO:0000256" key="3">
    <source>
        <dbReference type="ARBA" id="ARBA00022840"/>
    </source>
</evidence>
<keyword evidence="2" id="KW-0547">Nucleotide-binding</keyword>
<dbReference type="Pfam" id="PF03133">
    <property type="entry name" value="TTL"/>
    <property type="match status" value="2"/>
</dbReference>
<keyword evidence="3" id="KW-0067">ATP-binding</keyword>
<gene>
    <name evidence="5" type="ORF">BN9_000240</name>
</gene>
<dbReference type="GO" id="GO:0015631">
    <property type="term" value="F:tubulin binding"/>
    <property type="evidence" value="ECO:0007669"/>
    <property type="project" value="TreeGrafter"/>
</dbReference>
<dbReference type="PANTHER" id="PTHR12241">
    <property type="entry name" value="TUBULIN POLYGLUTAMYLASE"/>
    <property type="match status" value="1"/>
</dbReference>
<proteinExistence type="predicted"/>
<name>A0A024FXT6_9STRA</name>
<dbReference type="EMBL" id="CAIX01000001">
    <property type="protein sequence ID" value="CCI39241.1"/>
    <property type="molecule type" value="Genomic_DNA"/>
</dbReference>
<sequence length="713" mass="82074">MTPVSDDPVHKLMKKSKRKNRVSINLTLCKYEVVRKIARARGWKLITDEQDKNRIASCNLHWIDVPEFCDTFRRLQPYQKVNHFPGMSNVLARKSKLARSFERMKKLYPKDYDFCPKTWILPFDLRDFSLQFNQEGKSQKTFIIKPDHMCQGRGVYLTKQLQQLQTADIVVAQQYISKPLLLDNKKFDLRIYVLVTSCDPLRVYLFQDGLVRLCTADYVTPNGGNLDQRFMHLTNYAVNKHSSEFEMNQDNQQDGFGNKRSLRWFFKWLKEQYNVEQVEKLWDQIGDICLKAILAVQPVLAQEYRSAFAKYGQHRKSASSDLSAFSDDTKPDNQINRPRPQSASSVPQLELNESETGSSCFSVLGMDVLVDEGLKPWLLEVNHLPSFGCDSPLDWNVKERLISQVFDVLGVSPDDQKSWERQKMKSSRTRLYGTQSDTLLNDRNPRDSTASDLTECLNQDVERSDDNRCLTHMQLRSALMEYYEQVNPERLSDVGMIVDKFHGRQDALNASLVDKYGHGIQELKQRPASSTSSRSSSSSHRRRKDANACKQIPLIDFVQLYPSSSIARNEKFQEILEMAEKGVKEQQMRFVEPLQHRRNEDGSHSLPPLRGAKHQGRDCFGIVGTDKARYLALSDREKKPSLSPHPEQVATAHRMMLGYSSQLLDIRPPTPPSNVAKPQRETVNYGLQYRERLAIVKLKPTLTMAQVTFGSFD</sequence>
<feature type="region of interest" description="Disordered" evidence="4">
    <location>
        <begin position="319"/>
        <end position="349"/>
    </location>
</feature>
<evidence type="ECO:0000313" key="6">
    <source>
        <dbReference type="Proteomes" id="UP000053237"/>
    </source>
</evidence>
<dbReference type="SUPFAM" id="SSF56059">
    <property type="entry name" value="Glutathione synthetase ATP-binding domain-like"/>
    <property type="match status" value="1"/>
</dbReference>
<comment type="caution">
    <text evidence="5">The sequence shown here is derived from an EMBL/GenBank/DDBJ whole genome shotgun (WGS) entry which is preliminary data.</text>
</comment>
<dbReference type="InterPro" id="IPR004344">
    <property type="entry name" value="TTL/TTLL_fam"/>
</dbReference>
<keyword evidence="1" id="KW-0436">Ligase</keyword>
<dbReference type="AlphaFoldDB" id="A0A024FXT6"/>
<feature type="compositionally biased region" description="Polar residues" evidence="4">
    <location>
        <begin position="332"/>
        <end position="347"/>
    </location>
</feature>
<keyword evidence="6" id="KW-1185">Reference proteome</keyword>
<organism evidence="5 6">
    <name type="scientific">Albugo candida</name>
    <dbReference type="NCBI Taxonomy" id="65357"/>
    <lineage>
        <taxon>Eukaryota</taxon>
        <taxon>Sar</taxon>
        <taxon>Stramenopiles</taxon>
        <taxon>Oomycota</taxon>
        <taxon>Peronosporomycetes</taxon>
        <taxon>Albuginales</taxon>
        <taxon>Albuginaceae</taxon>
        <taxon>Albugo</taxon>
    </lineage>
</organism>
<dbReference type="GO" id="GO:0036064">
    <property type="term" value="C:ciliary basal body"/>
    <property type="evidence" value="ECO:0007669"/>
    <property type="project" value="TreeGrafter"/>
</dbReference>
<dbReference type="OrthoDB" id="202825at2759"/>
<evidence type="ECO:0000256" key="1">
    <source>
        <dbReference type="ARBA" id="ARBA00022598"/>
    </source>
</evidence>
<evidence type="ECO:0000313" key="5">
    <source>
        <dbReference type="EMBL" id="CCI39241.1"/>
    </source>
</evidence>
<dbReference type="FunCoup" id="A0A024FXT6">
    <property type="interactions" value="2"/>
</dbReference>
<dbReference type="Gene3D" id="3.30.470.20">
    <property type="entry name" value="ATP-grasp fold, B domain"/>
    <property type="match status" value="1"/>
</dbReference>
<dbReference type="PROSITE" id="PS51221">
    <property type="entry name" value="TTL"/>
    <property type="match status" value="1"/>
</dbReference>
<protein>
    <recommendedName>
        <fullName evidence="7">Tubulin--tyrosine ligase-like protein 9</fullName>
    </recommendedName>
</protein>
<dbReference type="PANTHER" id="PTHR12241:SF147">
    <property type="entry name" value="TUBULIN POLYGLUTAMYLASE TTLL7"/>
    <property type="match status" value="1"/>
</dbReference>
<accession>A0A024FXT6</accession>
<dbReference type="Proteomes" id="UP000053237">
    <property type="component" value="Unassembled WGS sequence"/>
</dbReference>
<dbReference type="GO" id="GO:0000226">
    <property type="term" value="P:microtubule cytoskeleton organization"/>
    <property type="evidence" value="ECO:0007669"/>
    <property type="project" value="TreeGrafter"/>
</dbReference>